<gene>
    <name evidence="2" type="ORF">OGATHE_006677</name>
</gene>
<evidence type="ECO:0000256" key="1">
    <source>
        <dbReference type="SAM" id="MobiDB-lite"/>
    </source>
</evidence>
<feature type="region of interest" description="Disordered" evidence="1">
    <location>
        <begin position="78"/>
        <end position="105"/>
    </location>
</feature>
<sequence length="402" mass="43591">MTSIRIGPSLYSIIFFTPSTISDWSSTLNDFTPIASPSFTKSGLLWCVWAKLGKSHIKRGISIDVDDQSVWLSDLSTDSSRQSKSHSSQTTGGDKRTRLSPGEMLSGPHLVLSNTGGDDDVTAGGIGLFRDLSHESLWLDFGAWGLHLLKVLGHIALDGLCGLDNLVDVLWRDFEMDDTATVFLGSQSGLWCEFGHVSGDSVVESCSQSDDQVGILHSAVCHGGSVHSKHVERFFILLVKCSQGLDSGGDWDLGLVCKLLESLWAILRVENAGTDVKNRFFGLVNQSGSALNTLGGELGSSSMCDLVQCVGRKGRTDWNGFLQNGCRHVFWKVHEHRARTTAGGDLERLIDTSWQLRNVLHHNVPFGAGSRDTDNVGLLESVGSNSGGGHLASKHHHRHTVC</sequence>
<evidence type="ECO:0000313" key="2">
    <source>
        <dbReference type="EMBL" id="KAH3658951.1"/>
    </source>
</evidence>
<accession>A0A9P8SXV0</accession>
<feature type="compositionally biased region" description="Low complexity" evidence="1">
    <location>
        <begin position="78"/>
        <end position="88"/>
    </location>
</feature>
<organism evidence="2 3">
    <name type="scientific">Ogataea polymorpha</name>
    <dbReference type="NCBI Taxonomy" id="460523"/>
    <lineage>
        <taxon>Eukaryota</taxon>
        <taxon>Fungi</taxon>
        <taxon>Dikarya</taxon>
        <taxon>Ascomycota</taxon>
        <taxon>Saccharomycotina</taxon>
        <taxon>Pichiomycetes</taxon>
        <taxon>Pichiales</taxon>
        <taxon>Pichiaceae</taxon>
        <taxon>Ogataea</taxon>
    </lineage>
</organism>
<evidence type="ECO:0000313" key="3">
    <source>
        <dbReference type="Proteomes" id="UP000788993"/>
    </source>
</evidence>
<protein>
    <submittedName>
        <fullName evidence="2">Uncharacterized protein</fullName>
    </submittedName>
</protein>
<comment type="caution">
    <text evidence="2">The sequence shown here is derived from an EMBL/GenBank/DDBJ whole genome shotgun (WGS) entry which is preliminary data.</text>
</comment>
<dbReference type="EMBL" id="JAEUBD010001571">
    <property type="protein sequence ID" value="KAH3658951.1"/>
    <property type="molecule type" value="Genomic_DNA"/>
</dbReference>
<reference evidence="2" key="2">
    <citation type="submission" date="2021-01" db="EMBL/GenBank/DDBJ databases">
        <authorList>
            <person name="Schikora-Tamarit M.A."/>
        </authorList>
    </citation>
    <scope>NUCLEOTIDE SEQUENCE</scope>
    <source>
        <strain evidence="2">NCAIM Y.01608</strain>
    </source>
</reference>
<dbReference type="AlphaFoldDB" id="A0A9P8SXV0"/>
<name>A0A9P8SXV0_9ASCO</name>
<reference evidence="2" key="1">
    <citation type="journal article" date="2021" name="Open Biol.">
        <title>Shared evolutionary footprints suggest mitochondrial oxidative damage underlies multiple complex I losses in fungi.</title>
        <authorList>
            <person name="Schikora-Tamarit M.A."/>
            <person name="Marcet-Houben M."/>
            <person name="Nosek J."/>
            <person name="Gabaldon T."/>
        </authorList>
    </citation>
    <scope>NUCLEOTIDE SEQUENCE</scope>
    <source>
        <strain evidence="2">NCAIM Y.01608</strain>
    </source>
</reference>
<proteinExistence type="predicted"/>
<keyword evidence="3" id="KW-1185">Reference proteome</keyword>
<dbReference type="Proteomes" id="UP000788993">
    <property type="component" value="Unassembled WGS sequence"/>
</dbReference>